<dbReference type="Proteomes" id="UP000326837">
    <property type="component" value="Chromosome"/>
</dbReference>
<reference evidence="3" key="1">
    <citation type="submission" date="2019-10" db="EMBL/GenBank/DDBJ databases">
        <title>Lacipirellula parvula gen. nov., sp. nov., representing a lineage of planctomycetes widespread in freshwater anoxic habitats, and description of the family Lacipirellulaceae.</title>
        <authorList>
            <person name="Dedysh S.N."/>
            <person name="Kulichevskaya I.S."/>
            <person name="Beletsky A.V."/>
            <person name="Rakitin A.L."/>
            <person name="Mardanov A.V."/>
            <person name="Ivanova A.A."/>
            <person name="Saltykova V.X."/>
            <person name="Rijpstra W.I.C."/>
            <person name="Sinninghe Damste J.S."/>
            <person name="Ravin N.V."/>
        </authorList>
    </citation>
    <scope>NUCLEOTIDE SEQUENCE [LARGE SCALE GENOMIC DNA]</scope>
    <source>
        <strain evidence="3">PX69</strain>
    </source>
</reference>
<proteinExistence type="predicted"/>
<gene>
    <name evidence="2" type="ORF">PLANPX_2285</name>
</gene>
<name>A0A5K7XEL7_9BACT</name>
<feature type="signal peptide" evidence="1">
    <location>
        <begin position="1"/>
        <end position="29"/>
    </location>
</feature>
<dbReference type="EMBL" id="AP021861">
    <property type="protein sequence ID" value="BBO32673.1"/>
    <property type="molecule type" value="Genomic_DNA"/>
</dbReference>
<dbReference type="KEGG" id="lpav:PLANPX_2285"/>
<evidence type="ECO:0000313" key="3">
    <source>
        <dbReference type="Proteomes" id="UP000326837"/>
    </source>
</evidence>
<keyword evidence="3" id="KW-1185">Reference proteome</keyword>
<organism evidence="2 3">
    <name type="scientific">Lacipirellula parvula</name>
    <dbReference type="NCBI Taxonomy" id="2650471"/>
    <lineage>
        <taxon>Bacteria</taxon>
        <taxon>Pseudomonadati</taxon>
        <taxon>Planctomycetota</taxon>
        <taxon>Planctomycetia</taxon>
        <taxon>Pirellulales</taxon>
        <taxon>Lacipirellulaceae</taxon>
        <taxon>Lacipirellula</taxon>
    </lineage>
</organism>
<evidence type="ECO:0000256" key="1">
    <source>
        <dbReference type="SAM" id="SignalP"/>
    </source>
</evidence>
<feature type="chain" id="PRO_5024936752" evidence="1">
    <location>
        <begin position="30"/>
        <end position="407"/>
    </location>
</feature>
<accession>A0A5K7XEL7</accession>
<dbReference type="RefSeq" id="WP_152098599.1">
    <property type="nucleotide sequence ID" value="NZ_AP021861.1"/>
</dbReference>
<keyword evidence="1" id="KW-0732">Signal</keyword>
<dbReference type="PROSITE" id="PS51257">
    <property type="entry name" value="PROKAR_LIPOPROTEIN"/>
    <property type="match status" value="1"/>
</dbReference>
<protein>
    <submittedName>
        <fullName evidence="2">Uncharacterized protein</fullName>
    </submittedName>
</protein>
<evidence type="ECO:0000313" key="2">
    <source>
        <dbReference type="EMBL" id="BBO32673.1"/>
    </source>
</evidence>
<sequence length="407" mass="43524">MKSLFNRSTAAMVAAALACGAGAGTKALAQVPNNFPAAPLAGGQAAYQGGAYQNAYGESIVMPASYNAPGPGYGEMCQPGCQPGCEYGDPGNADFGGYGTPDQCGPHYFDIAANAVFLQSDRSFRDVPPLGSVGVAGPTILDLADLNEDYEAGWEIAARLDLGPLSVFEMTYMGIYDLGFNTTVNSVDVANGVDYQLNSVFSEYGVFPIDGLDEGSVYNVDYQSDLQSTELSYRRYWVGYNPRISGTYLAGFRYVRMTEEMSFDATALLGDSSINWDTTNDLVGAQLGGDGWIALRQGLRLGGEVKGGIYNNRFKYGHQTNIPDPDISNVNFNADGNQVAFVGEAKFDLVADILPSVSLRGGYRVLYMSSLVTVGNNIDPFNVASTALYTQADAVYNGFHGGIEYIW</sequence>
<dbReference type="AlphaFoldDB" id="A0A5K7XEL7"/>